<dbReference type="EMBL" id="DYYG01000043">
    <property type="protein sequence ID" value="HJE24925.1"/>
    <property type="molecule type" value="Genomic_DNA"/>
</dbReference>
<evidence type="ECO:0000313" key="2">
    <source>
        <dbReference type="EMBL" id="HJE24925.1"/>
    </source>
</evidence>
<feature type="region of interest" description="Disordered" evidence="1">
    <location>
        <begin position="1"/>
        <end position="70"/>
    </location>
</feature>
<comment type="caution">
    <text evidence="2">The sequence shown here is derived from an EMBL/GenBank/DDBJ whole genome shotgun (WGS) entry which is preliminary data.</text>
</comment>
<evidence type="ECO:0000313" key="3">
    <source>
        <dbReference type="Proteomes" id="UP000742631"/>
    </source>
</evidence>
<reference evidence="2" key="2">
    <citation type="submission" date="2021-09" db="EMBL/GenBank/DDBJ databases">
        <authorList>
            <person name="Gilroy R."/>
        </authorList>
    </citation>
    <scope>NUCLEOTIDE SEQUENCE</scope>
    <source>
        <strain evidence="2">316</strain>
    </source>
</reference>
<dbReference type="Proteomes" id="UP000742631">
    <property type="component" value="Unassembled WGS sequence"/>
</dbReference>
<dbReference type="AlphaFoldDB" id="A0A921E3K5"/>
<gene>
    <name evidence="2" type="ORF">K8W01_14815</name>
</gene>
<organism evidence="2 3">
    <name type="scientific">Methylorubrum populi</name>
    <dbReference type="NCBI Taxonomy" id="223967"/>
    <lineage>
        <taxon>Bacteria</taxon>
        <taxon>Pseudomonadati</taxon>
        <taxon>Pseudomonadota</taxon>
        <taxon>Alphaproteobacteria</taxon>
        <taxon>Hyphomicrobiales</taxon>
        <taxon>Methylobacteriaceae</taxon>
        <taxon>Methylorubrum</taxon>
    </lineage>
</organism>
<feature type="region of interest" description="Disordered" evidence="1">
    <location>
        <begin position="82"/>
        <end position="101"/>
    </location>
</feature>
<accession>A0A921E3K5</accession>
<sequence length="101" mass="10329">MAATNTASEKPVETEGQKPANIPAATEIDTSGAPQQVVPGVDMSHPAVDSNPRAGTTVDQNRIDFNDPTIPGHDAVAKALNEQGVPTKSGAEAAKSVKQGK</sequence>
<protein>
    <submittedName>
        <fullName evidence="2">Uncharacterized protein</fullName>
    </submittedName>
</protein>
<reference evidence="2" key="1">
    <citation type="journal article" date="2021" name="PeerJ">
        <title>Extensive microbial diversity within the chicken gut microbiome revealed by metagenomics and culture.</title>
        <authorList>
            <person name="Gilroy R."/>
            <person name="Ravi A."/>
            <person name="Getino M."/>
            <person name="Pursley I."/>
            <person name="Horton D.L."/>
            <person name="Alikhan N.F."/>
            <person name="Baker D."/>
            <person name="Gharbi K."/>
            <person name="Hall N."/>
            <person name="Watson M."/>
            <person name="Adriaenssens E.M."/>
            <person name="Foster-Nyarko E."/>
            <person name="Jarju S."/>
            <person name="Secka A."/>
            <person name="Antonio M."/>
            <person name="Oren A."/>
            <person name="Chaudhuri R.R."/>
            <person name="La Ragione R."/>
            <person name="Hildebrand F."/>
            <person name="Pallen M.J."/>
        </authorList>
    </citation>
    <scope>NUCLEOTIDE SEQUENCE</scope>
    <source>
        <strain evidence="2">316</strain>
    </source>
</reference>
<name>A0A921E3K5_9HYPH</name>
<proteinExistence type="predicted"/>
<evidence type="ECO:0000256" key="1">
    <source>
        <dbReference type="SAM" id="MobiDB-lite"/>
    </source>
</evidence>